<proteinExistence type="predicted"/>
<dbReference type="EMBL" id="STGU01000030">
    <property type="protein sequence ID" value="THV29865.1"/>
    <property type="molecule type" value="Genomic_DNA"/>
</dbReference>
<name>A0A4S8PJH0_9HYPH</name>
<dbReference type="Proteomes" id="UP000307378">
    <property type="component" value="Unassembled WGS sequence"/>
</dbReference>
<reference evidence="1 2" key="1">
    <citation type="submission" date="2019-04" db="EMBL/GenBank/DDBJ databases">
        <title>genome sequence of strain W3.</title>
        <authorList>
            <person name="Gao J."/>
            <person name="Sun J."/>
        </authorList>
    </citation>
    <scope>NUCLEOTIDE SEQUENCE [LARGE SCALE GENOMIC DNA]</scope>
    <source>
        <strain evidence="1 2">W3</strain>
    </source>
</reference>
<comment type="caution">
    <text evidence="1">The sequence shown here is derived from an EMBL/GenBank/DDBJ whole genome shotgun (WGS) entry which is preliminary data.</text>
</comment>
<dbReference type="AlphaFoldDB" id="A0A4S8PJH0"/>
<evidence type="ECO:0000313" key="2">
    <source>
        <dbReference type="Proteomes" id="UP000307378"/>
    </source>
</evidence>
<sequence>MPEETHQRLKALSKERGVSINALVNEAAVKLVMEQDALSFYRQCVDYAQGREQRALELLAKATGSSAE</sequence>
<protein>
    <submittedName>
        <fullName evidence="1">Toxin-antitoxin system HicB family antitoxin</fullName>
    </submittedName>
</protein>
<evidence type="ECO:0000313" key="1">
    <source>
        <dbReference type="EMBL" id="THV29865.1"/>
    </source>
</evidence>
<accession>A0A4S8PJH0</accession>
<organism evidence="1 2">
    <name type="scientific">Rhizobium rosettiformans W3</name>
    <dbReference type="NCBI Taxonomy" id="538378"/>
    <lineage>
        <taxon>Bacteria</taxon>
        <taxon>Pseudomonadati</taxon>
        <taxon>Pseudomonadota</taxon>
        <taxon>Alphaproteobacteria</taxon>
        <taxon>Hyphomicrobiales</taxon>
        <taxon>Rhizobiaceae</taxon>
        <taxon>Rhizobium/Agrobacterium group</taxon>
        <taxon>Rhizobium</taxon>
    </lineage>
</organism>
<gene>
    <name evidence="1" type="ORF">FAA86_23340</name>
</gene>